<accession>A0ABP7BVD4</accession>
<comment type="caution">
    <text evidence="2">The sequence shown here is derived from an EMBL/GenBank/DDBJ whole genome shotgun (WGS) entry which is preliminary data.</text>
</comment>
<protein>
    <submittedName>
        <fullName evidence="2">Uncharacterized protein</fullName>
    </submittedName>
</protein>
<organism evidence="2 3">
    <name type="scientific">Arthrobacter ginkgonis</name>
    <dbReference type="NCBI Taxonomy" id="1630594"/>
    <lineage>
        <taxon>Bacteria</taxon>
        <taxon>Bacillati</taxon>
        <taxon>Actinomycetota</taxon>
        <taxon>Actinomycetes</taxon>
        <taxon>Micrococcales</taxon>
        <taxon>Micrococcaceae</taxon>
        <taxon>Arthrobacter</taxon>
    </lineage>
</organism>
<dbReference type="InterPro" id="IPR010327">
    <property type="entry name" value="FldB/FldC_alpha/beta"/>
</dbReference>
<dbReference type="EMBL" id="BAABEO010000006">
    <property type="protein sequence ID" value="GAA3668832.1"/>
    <property type="molecule type" value="Genomic_DNA"/>
</dbReference>
<dbReference type="Gene3D" id="3.40.50.11900">
    <property type="match status" value="1"/>
</dbReference>
<feature type="region of interest" description="Disordered" evidence="1">
    <location>
        <begin position="58"/>
        <end position="83"/>
    </location>
</feature>
<evidence type="ECO:0000313" key="3">
    <source>
        <dbReference type="Proteomes" id="UP001500752"/>
    </source>
</evidence>
<evidence type="ECO:0000313" key="2">
    <source>
        <dbReference type="EMBL" id="GAA3668832.1"/>
    </source>
</evidence>
<sequence>MTAAAELDQLYTHRHERARAAAASGTPVIGIVGADVPRELVLAAGALPVRLHAAAPTNFTPTNTAPDADHSSQADPSPETVRSAGYRRAAELLGATEEAAIELLGRILDGELAFLTGLLISHDRDSSLRIFQVLRELAKADPTLPPVHLIDLLHLPRAATETYNLAQIRRAAVVLGEWTGAPIEAAALAAAIEEATAVHGALLGAHSARIDGLLAGSTVLRLFAAAEALAPTDALDLIDRTLAEAPAPLPGSPLPGPAGGDAGRAPAVFLSGSAQETDALYRGIEAAGWQVVGEDHHRGLLATTIRVETPATEAGDAGTLDGLLAALARAYGLRGPDSATASAADRASWTVAEARRAGADAILSWVHERDDAPRWDFPRLREAAARHSLPAALSSGQAPDPEVLDQFLGQLHPCAEEATR</sequence>
<name>A0ABP7BVD4_9MICC</name>
<keyword evidence="3" id="KW-1185">Reference proteome</keyword>
<evidence type="ECO:0000256" key="1">
    <source>
        <dbReference type="SAM" id="MobiDB-lite"/>
    </source>
</evidence>
<dbReference type="Gene3D" id="3.40.50.11890">
    <property type="match status" value="1"/>
</dbReference>
<dbReference type="RefSeq" id="WP_345148093.1">
    <property type="nucleotide sequence ID" value="NZ_BAABEO010000006.1"/>
</dbReference>
<reference evidence="3" key="1">
    <citation type="journal article" date="2019" name="Int. J. Syst. Evol. Microbiol.">
        <title>The Global Catalogue of Microorganisms (GCM) 10K type strain sequencing project: providing services to taxonomists for standard genome sequencing and annotation.</title>
        <authorList>
            <consortium name="The Broad Institute Genomics Platform"/>
            <consortium name="The Broad Institute Genome Sequencing Center for Infectious Disease"/>
            <person name="Wu L."/>
            <person name="Ma J."/>
        </authorList>
    </citation>
    <scope>NUCLEOTIDE SEQUENCE [LARGE SCALE GENOMIC DNA]</scope>
    <source>
        <strain evidence="3">JCM 30742</strain>
    </source>
</reference>
<dbReference type="Proteomes" id="UP001500752">
    <property type="component" value="Unassembled WGS sequence"/>
</dbReference>
<gene>
    <name evidence="2" type="ORF">GCM10023081_04130</name>
</gene>
<proteinExistence type="predicted"/>
<dbReference type="Pfam" id="PF06050">
    <property type="entry name" value="HGD-D"/>
    <property type="match status" value="1"/>
</dbReference>